<dbReference type="GO" id="GO:0005524">
    <property type="term" value="F:ATP binding"/>
    <property type="evidence" value="ECO:0007669"/>
    <property type="project" value="UniProtKB-KW"/>
</dbReference>
<feature type="coiled-coil region" evidence="16">
    <location>
        <begin position="428"/>
        <end position="455"/>
    </location>
</feature>
<reference evidence="22 23" key="1">
    <citation type="submission" date="2016-11" db="EMBL/GenBank/DDBJ databases">
        <title>Study of marine rhodopsin-containing bacteria.</title>
        <authorList>
            <person name="Yoshizawa S."/>
            <person name="Kumagai Y."/>
            <person name="Kogure K."/>
        </authorList>
    </citation>
    <scope>NUCLEOTIDE SEQUENCE [LARGE SCALE GENOMIC DNA]</scope>
    <source>
        <strain evidence="22 23">SAORIC-28</strain>
    </source>
</reference>
<evidence type="ECO:0000256" key="13">
    <source>
        <dbReference type="ARBA" id="ARBA00023136"/>
    </source>
</evidence>
<dbReference type="InterPro" id="IPR025669">
    <property type="entry name" value="AAA_dom"/>
</dbReference>
<dbReference type="NCBIfam" id="TIGR01007">
    <property type="entry name" value="eps_fam"/>
    <property type="match status" value="1"/>
</dbReference>
<dbReference type="GO" id="GO:0004715">
    <property type="term" value="F:non-membrane spanning protein tyrosine kinase activity"/>
    <property type="evidence" value="ECO:0007669"/>
    <property type="project" value="UniProtKB-EC"/>
</dbReference>
<evidence type="ECO:0000259" key="19">
    <source>
        <dbReference type="Pfam" id="PF02706"/>
    </source>
</evidence>
<keyword evidence="10" id="KW-0418">Kinase</keyword>
<dbReference type="GO" id="GO:0005886">
    <property type="term" value="C:plasma membrane"/>
    <property type="evidence" value="ECO:0007669"/>
    <property type="project" value="UniProtKB-SubCell"/>
</dbReference>
<organism evidence="22 23">
    <name type="scientific">Rubrivirga marina</name>
    <dbReference type="NCBI Taxonomy" id="1196024"/>
    <lineage>
        <taxon>Bacteria</taxon>
        <taxon>Pseudomonadati</taxon>
        <taxon>Rhodothermota</taxon>
        <taxon>Rhodothermia</taxon>
        <taxon>Rhodothermales</taxon>
        <taxon>Rubricoccaceae</taxon>
        <taxon>Rubrivirga</taxon>
    </lineage>
</organism>
<name>A0A271J0V4_9BACT</name>
<keyword evidence="23" id="KW-1185">Reference proteome</keyword>
<keyword evidence="11" id="KW-0067">ATP-binding</keyword>
<keyword evidence="16" id="KW-0175">Coiled coil</keyword>
<keyword evidence="14" id="KW-0829">Tyrosine-protein kinase</keyword>
<keyword evidence="6" id="KW-0997">Cell inner membrane</keyword>
<feature type="domain" description="AAA" evidence="20">
    <location>
        <begin position="585"/>
        <end position="715"/>
    </location>
</feature>
<sequence>MPELPYPTVTDRTSPGAPYRGEEPFYYGDQDGLDLRALLDILLRGKWIILATMLALAVPVVLYSIVSPSKYRAYSILLVDKTDTDLADVLPEQVPTAFWRQERNLSNELLVLDQSTELAESVARRLMEAGRVPGTERPLSILNDDDPATPLTVEEVAFRLQKEYINSSMETGGADAIRVNAVSTDPAEAALIANAFSEAFADLTQDQSRSSASASREFLEDQVETQNERLREADAAVEDYMLQEGAVALQEETTRLVDQIATLDARRDQASVNLQTKRAELAALQGELARLEGQLGDRLSSNLDGQLVTVREQIQQLRGELETFYSQNPALRTNPNPPANIARLRSELQRAESEQDRIARALSEQSLASSTGPNDQASGFSRAAELRSQISAARVAVRGLEAEVRQVGARLGQYEGELSSVPEQSIELAQLERDRRAAETLYGALEQNLQQARVAEQSQLGYARVIRPAFPPTRAFSPLRVRNTVLALLCGLVFGGLLAIGRVKLDHRIHTPDDLGKLGFPVIGTVPSTDTLVKEEYGGAEAAEVNGRMVDTHVVSLLNPMATASESYRALRTNIQFSRPDVVVQTILVTSANPGEGKSVTSSNLAVVFAQAGRRVLLVDSDLRRPTVHKKLGIPREPGLVQELFTDDEINPDALDRLADDLYVLPAGSIAPNPSELIGSRRMRDLIEDMRSKFDIIIFDAPPILAATDAVLLSTQCDATLVIARAGETKDFELQSAMTALADVGTKPSGLVLNAFDVRQAYGYRYKYAYRYGSSYGYGSSKVTEA</sequence>
<evidence type="ECO:0000256" key="4">
    <source>
        <dbReference type="ARBA" id="ARBA00011903"/>
    </source>
</evidence>
<dbReference type="InterPro" id="IPR032807">
    <property type="entry name" value="GNVR"/>
</dbReference>
<dbReference type="OrthoDB" id="9794577at2"/>
<dbReference type="Proteomes" id="UP000216339">
    <property type="component" value="Unassembled WGS sequence"/>
</dbReference>
<dbReference type="PANTHER" id="PTHR32309">
    <property type="entry name" value="TYROSINE-PROTEIN KINASE"/>
    <property type="match status" value="1"/>
</dbReference>
<evidence type="ECO:0000256" key="1">
    <source>
        <dbReference type="ARBA" id="ARBA00004429"/>
    </source>
</evidence>
<dbReference type="SUPFAM" id="SSF52540">
    <property type="entry name" value="P-loop containing nucleoside triphosphate hydrolases"/>
    <property type="match status" value="1"/>
</dbReference>
<evidence type="ECO:0000313" key="23">
    <source>
        <dbReference type="Proteomes" id="UP000216339"/>
    </source>
</evidence>
<dbReference type="EC" id="2.7.10.2" evidence="4"/>
<evidence type="ECO:0000256" key="6">
    <source>
        <dbReference type="ARBA" id="ARBA00022519"/>
    </source>
</evidence>
<evidence type="ECO:0000256" key="18">
    <source>
        <dbReference type="SAM" id="Phobius"/>
    </source>
</evidence>
<dbReference type="Gene3D" id="3.40.50.300">
    <property type="entry name" value="P-loop containing nucleotide triphosphate hydrolases"/>
    <property type="match status" value="1"/>
</dbReference>
<feature type="domain" description="Tyrosine-protein kinase G-rich" evidence="21">
    <location>
        <begin position="428"/>
        <end position="502"/>
    </location>
</feature>
<feature type="coiled-coil region" evidence="16">
    <location>
        <begin position="216"/>
        <end position="243"/>
    </location>
</feature>
<dbReference type="InterPro" id="IPR050445">
    <property type="entry name" value="Bact_polysacc_biosynth/exp"/>
</dbReference>
<evidence type="ECO:0000256" key="12">
    <source>
        <dbReference type="ARBA" id="ARBA00022989"/>
    </source>
</evidence>
<comment type="similarity">
    <text evidence="3">Belongs to the etk/wzc family.</text>
</comment>
<feature type="compositionally biased region" description="Polar residues" evidence="17">
    <location>
        <begin position="363"/>
        <end position="379"/>
    </location>
</feature>
<dbReference type="PANTHER" id="PTHR32309:SF13">
    <property type="entry name" value="FERRIC ENTEROBACTIN TRANSPORT PROTEIN FEPE"/>
    <property type="match status" value="1"/>
</dbReference>
<evidence type="ECO:0000259" key="20">
    <source>
        <dbReference type="Pfam" id="PF13614"/>
    </source>
</evidence>
<comment type="subcellular location">
    <subcellularLocation>
        <location evidence="1">Cell inner membrane</location>
        <topology evidence="1">Multi-pass membrane protein</topology>
    </subcellularLocation>
</comment>
<comment type="caution">
    <text evidence="22">The sequence shown here is derived from an EMBL/GenBank/DDBJ whole genome shotgun (WGS) entry which is preliminary data.</text>
</comment>
<evidence type="ECO:0000256" key="9">
    <source>
        <dbReference type="ARBA" id="ARBA00022741"/>
    </source>
</evidence>
<gene>
    <name evidence="22" type="ORF">BSZ37_12285</name>
</gene>
<evidence type="ECO:0000256" key="14">
    <source>
        <dbReference type="ARBA" id="ARBA00023137"/>
    </source>
</evidence>
<dbReference type="Gene3D" id="1.10.287.1490">
    <property type="match status" value="1"/>
</dbReference>
<evidence type="ECO:0000256" key="3">
    <source>
        <dbReference type="ARBA" id="ARBA00008883"/>
    </source>
</evidence>
<keyword evidence="7" id="KW-0808">Transferase</keyword>
<evidence type="ECO:0000256" key="2">
    <source>
        <dbReference type="ARBA" id="ARBA00007316"/>
    </source>
</evidence>
<comment type="catalytic activity">
    <reaction evidence="15">
        <text>L-tyrosyl-[protein] + ATP = O-phospho-L-tyrosyl-[protein] + ADP + H(+)</text>
        <dbReference type="Rhea" id="RHEA:10596"/>
        <dbReference type="Rhea" id="RHEA-COMP:10136"/>
        <dbReference type="Rhea" id="RHEA-COMP:20101"/>
        <dbReference type="ChEBI" id="CHEBI:15378"/>
        <dbReference type="ChEBI" id="CHEBI:30616"/>
        <dbReference type="ChEBI" id="CHEBI:46858"/>
        <dbReference type="ChEBI" id="CHEBI:61978"/>
        <dbReference type="ChEBI" id="CHEBI:456216"/>
        <dbReference type="EC" id="2.7.10.2"/>
    </reaction>
</comment>
<dbReference type="InterPro" id="IPR027417">
    <property type="entry name" value="P-loop_NTPase"/>
</dbReference>
<evidence type="ECO:0000259" key="21">
    <source>
        <dbReference type="Pfam" id="PF13807"/>
    </source>
</evidence>
<accession>A0A271J0V4</accession>
<keyword evidence="12 18" id="KW-1133">Transmembrane helix</keyword>
<feature type="transmembrane region" description="Helical" evidence="18">
    <location>
        <begin position="47"/>
        <end position="66"/>
    </location>
</feature>
<dbReference type="Pfam" id="PF13614">
    <property type="entry name" value="AAA_31"/>
    <property type="match status" value="1"/>
</dbReference>
<keyword evidence="8 18" id="KW-0812">Transmembrane</keyword>
<keyword evidence="5" id="KW-1003">Cell membrane</keyword>
<keyword evidence="9" id="KW-0547">Nucleotide-binding</keyword>
<dbReference type="EMBL" id="MQWD01000001">
    <property type="protein sequence ID" value="PAP77151.1"/>
    <property type="molecule type" value="Genomic_DNA"/>
</dbReference>
<evidence type="ECO:0000256" key="17">
    <source>
        <dbReference type="SAM" id="MobiDB-lite"/>
    </source>
</evidence>
<dbReference type="RefSeq" id="WP_095510817.1">
    <property type="nucleotide sequence ID" value="NZ_MQWD01000001.1"/>
</dbReference>
<dbReference type="GO" id="GO:0042802">
    <property type="term" value="F:identical protein binding"/>
    <property type="evidence" value="ECO:0007669"/>
    <property type="project" value="UniProtKB-ARBA"/>
</dbReference>
<dbReference type="InterPro" id="IPR005702">
    <property type="entry name" value="Wzc-like_C"/>
</dbReference>
<keyword evidence="13 18" id="KW-0472">Membrane</keyword>
<dbReference type="CDD" id="cd05387">
    <property type="entry name" value="BY-kinase"/>
    <property type="match status" value="1"/>
</dbReference>
<dbReference type="Pfam" id="PF02706">
    <property type="entry name" value="Wzz"/>
    <property type="match status" value="1"/>
</dbReference>
<protein>
    <recommendedName>
        <fullName evidence="4">non-specific protein-tyrosine kinase</fullName>
        <ecNumber evidence="4">2.7.10.2</ecNumber>
    </recommendedName>
</protein>
<evidence type="ECO:0000256" key="11">
    <source>
        <dbReference type="ARBA" id="ARBA00022840"/>
    </source>
</evidence>
<evidence type="ECO:0000256" key="8">
    <source>
        <dbReference type="ARBA" id="ARBA00022692"/>
    </source>
</evidence>
<feature type="region of interest" description="Disordered" evidence="17">
    <location>
        <begin position="363"/>
        <end position="382"/>
    </location>
</feature>
<evidence type="ECO:0000256" key="16">
    <source>
        <dbReference type="SAM" id="Coils"/>
    </source>
</evidence>
<dbReference type="InterPro" id="IPR003856">
    <property type="entry name" value="LPS_length_determ_N"/>
</dbReference>
<evidence type="ECO:0000256" key="5">
    <source>
        <dbReference type="ARBA" id="ARBA00022475"/>
    </source>
</evidence>
<dbReference type="AlphaFoldDB" id="A0A271J0V4"/>
<proteinExistence type="inferred from homology"/>
<evidence type="ECO:0000256" key="10">
    <source>
        <dbReference type="ARBA" id="ARBA00022777"/>
    </source>
</evidence>
<dbReference type="FunFam" id="3.40.50.300:FF:000527">
    <property type="entry name" value="Tyrosine-protein kinase etk"/>
    <property type="match status" value="1"/>
</dbReference>
<evidence type="ECO:0000256" key="7">
    <source>
        <dbReference type="ARBA" id="ARBA00022679"/>
    </source>
</evidence>
<evidence type="ECO:0000313" key="22">
    <source>
        <dbReference type="EMBL" id="PAP77151.1"/>
    </source>
</evidence>
<comment type="similarity">
    <text evidence="2">Belongs to the CpsD/CapB family.</text>
</comment>
<feature type="transmembrane region" description="Helical" evidence="18">
    <location>
        <begin position="484"/>
        <end position="503"/>
    </location>
</feature>
<evidence type="ECO:0000256" key="15">
    <source>
        <dbReference type="ARBA" id="ARBA00051245"/>
    </source>
</evidence>
<dbReference type="Pfam" id="PF13807">
    <property type="entry name" value="GNVR"/>
    <property type="match status" value="1"/>
</dbReference>
<feature type="domain" description="Polysaccharide chain length determinant N-terminal" evidence="19">
    <location>
        <begin position="32"/>
        <end position="90"/>
    </location>
</feature>
<feature type="coiled-coil region" evidence="16">
    <location>
        <begin position="267"/>
        <end position="294"/>
    </location>
</feature>